<dbReference type="AlphaFoldDB" id="A0A6H1ZV39"/>
<proteinExistence type="predicted"/>
<dbReference type="EMBL" id="MT144882">
    <property type="protein sequence ID" value="QJI00885.1"/>
    <property type="molecule type" value="Genomic_DNA"/>
</dbReference>
<name>A0A6H1ZV39_9ZZZZ</name>
<sequence length="79" mass="8985">MKPRKADLHTLREPGTYPNVEDKAALRLARAIHASESTSWVTSWSAQERAEAYFNEHGLYDTLGECERLEALRLPDAEN</sequence>
<dbReference type="EMBL" id="MT144236">
    <property type="protein sequence ID" value="QJA51070.1"/>
    <property type="molecule type" value="Genomic_DNA"/>
</dbReference>
<gene>
    <name evidence="1" type="ORF">TM448A01973_0002</name>
    <name evidence="2" type="ORF">TM448B02147_0021</name>
</gene>
<accession>A0A6H1ZV39</accession>
<protein>
    <submittedName>
        <fullName evidence="1">Uncharacterized protein</fullName>
    </submittedName>
</protein>
<evidence type="ECO:0000313" key="1">
    <source>
        <dbReference type="EMBL" id="QJA51070.1"/>
    </source>
</evidence>
<evidence type="ECO:0000313" key="2">
    <source>
        <dbReference type="EMBL" id="QJI00885.1"/>
    </source>
</evidence>
<organism evidence="1">
    <name type="scientific">viral metagenome</name>
    <dbReference type="NCBI Taxonomy" id="1070528"/>
    <lineage>
        <taxon>unclassified sequences</taxon>
        <taxon>metagenomes</taxon>
        <taxon>organismal metagenomes</taxon>
    </lineage>
</organism>
<reference evidence="1" key="1">
    <citation type="submission" date="2020-03" db="EMBL/GenBank/DDBJ databases">
        <title>The deep terrestrial virosphere.</title>
        <authorList>
            <person name="Holmfeldt K."/>
            <person name="Nilsson E."/>
            <person name="Simone D."/>
            <person name="Lopez-Fernandez M."/>
            <person name="Wu X."/>
            <person name="de Brujin I."/>
            <person name="Lundin D."/>
            <person name="Andersson A."/>
            <person name="Bertilsson S."/>
            <person name="Dopson M."/>
        </authorList>
    </citation>
    <scope>NUCLEOTIDE SEQUENCE</scope>
    <source>
        <strain evidence="1">TM448A01973</strain>
        <strain evidence="2">TM448B02147</strain>
    </source>
</reference>